<dbReference type="PANTHER" id="PTHR43711:SF1">
    <property type="entry name" value="HISTIDINE KINASE 1"/>
    <property type="match status" value="1"/>
</dbReference>
<dbReference type="InterPro" id="IPR001610">
    <property type="entry name" value="PAC"/>
</dbReference>
<dbReference type="Proteomes" id="UP000292262">
    <property type="component" value="Unassembled WGS sequence"/>
</dbReference>
<evidence type="ECO:0000256" key="5">
    <source>
        <dbReference type="ARBA" id="ARBA00022777"/>
    </source>
</evidence>
<dbReference type="Pfam" id="PF13426">
    <property type="entry name" value="PAS_9"/>
    <property type="match status" value="1"/>
</dbReference>
<dbReference type="InterPro" id="IPR013655">
    <property type="entry name" value="PAS_fold_3"/>
</dbReference>
<dbReference type="InterPro" id="IPR000014">
    <property type="entry name" value="PAS"/>
</dbReference>
<dbReference type="OrthoDB" id="9796457at2"/>
<dbReference type="EMBL" id="SGXE01000008">
    <property type="protein sequence ID" value="RZS90462.1"/>
    <property type="molecule type" value="Genomic_DNA"/>
</dbReference>
<evidence type="ECO:0000256" key="4">
    <source>
        <dbReference type="ARBA" id="ARBA00022679"/>
    </source>
</evidence>
<keyword evidence="3" id="KW-0597">Phosphoprotein</keyword>
<dbReference type="FunFam" id="3.30.565.10:FF:000006">
    <property type="entry name" value="Sensor histidine kinase WalK"/>
    <property type="match status" value="1"/>
</dbReference>
<dbReference type="InterPro" id="IPR036097">
    <property type="entry name" value="HisK_dim/P_sf"/>
</dbReference>
<dbReference type="SUPFAM" id="SSF47384">
    <property type="entry name" value="Homodimeric domain of signal transducing histidine kinase"/>
    <property type="match status" value="1"/>
</dbReference>
<evidence type="ECO:0000259" key="8">
    <source>
        <dbReference type="PROSITE" id="PS50113"/>
    </source>
</evidence>
<keyword evidence="6" id="KW-0902">Two-component regulatory system</keyword>
<dbReference type="CDD" id="cd00082">
    <property type="entry name" value="HisKA"/>
    <property type="match status" value="1"/>
</dbReference>
<dbReference type="SMART" id="SM00086">
    <property type="entry name" value="PAC"/>
    <property type="match status" value="3"/>
</dbReference>
<dbReference type="InterPro" id="IPR013656">
    <property type="entry name" value="PAS_4"/>
</dbReference>
<evidence type="ECO:0000256" key="6">
    <source>
        <dbReference type="ARBA" id="ARBA00023012"/>
    </source>
</evidence>
<dbReference type="InterPro" id="IPR003594">
    <property type="entry name" value="HATPase_dom"/>
</dbReference>
<evidence type="ECO:0000259" key="7">
    <source>
        <dbReference type="PROSITE" id="PS50109"/>
    </source>
</evidence>
<dbReference type="CDD" id="cd00130">
    <property type="entry name" value="PAS"/>
    <property type="match status" value="1"/>
</dbReference>
<name>A0A4Q7NVN0_9FLAO</name>
<dbReference type="InterPro" id="IPR036890">
    <property type="entry name" value="HATPase_C_sf"/>
</dbReference>
<dbReference type="SUPFAM" id="SSF55785">
    <property type="entry name" value="PYP-like sensor domain (PAS domain)"/>
    <property type="match status" value="3"/>
</dbReference>
<evidence type="ECO:0000256" key="2">
    <source>
        <dbReference type="ARBA" id="ARBA00012438"/>
    </source>
</evidence>
<keyword evidence="10" id="KW-1185">Reference proteome</keyword>
<dbReference type="InterPro" id="IPR003661">
    <property type="entry name" value="HisK_dim/P_dom"/>
</dbReference>
<evidence type="ECO:0000313" key="10">
    <source>
        <dbReference type="Proteomes" id="UP000292262"/>
    </source>
</evidence>
<dbReference type="InterPro" id="IPR050736">
    <property type="entry name" value="Sensor_HK_Regulatory"/>
</dbReference>
<dbReference type="SMART" id="SM00091">
    <property type="entry name" value="PAS"/>
    <property type="match status" value="3"/>
</dbReference>
<dbReference type="NCBIfam" id="TIGR00229">
    <property type="entry name" value="sensory_box"/>
    <property type="match status" value="2"/>
</dbReference>
<dbReference type="RefSeq" id="WP_130287944.1">
    <property type="nucleotide sequence ID" value="NZ_SGXE01000008.1"/>
</dbReference>
<dbReference type="Gene3D" id="3.30.565.10">
    <property type="entry name" value="Histidine kinase-like ATPase, C-terminal domain"/>
    <property type="match status" value="1"/>
</dbReference>
<dbReference type="SMART" id="SM00387">
    <property type="entry name" value="HATPase_c"/>
    <property type="match status" value="1"/>
</dbReference>
<organism evidence="9 10">
    <name type="scientific">Aquimarina brevivitae</name>
    <dbReference type="NCBI Taxonomy" id="323412"/>
    <lineage>
        <taxon>Bacteria</taxon>
        <taxon>Pseudomonadati</taxon>
        <taxon>Bacteroidota</taxon>
        <taxon>Flavobacteriia</taxon>
        <taxon>Flavobacteriales</taxon>
        <taxon>Flavobacteriaceae</taxon>
        <taxon>Aquimarina</taxon>
    </lineage>
</organism>
<dbReference type="PROSITE" id="PS50113">
    <property type="entry name" value="PAC"/>
    <property type="match status" value="2"/>
</dbReference>
<dbReference type="InterPro" id="IPR005467">
    <property type="entry name" value="His_kinase_dom"/>
</dbReference>
<protein>
    <recommendedName>
        <fullName evidence="2">histidine kinase</fullName>
        <ecNumber evidence="2">2.7.13.3</ecNumber>
    </recommendedName>
</protein>
<dbReference type="GO" id="GO:0000155">
    <property type="term" value="F:phosphorelay sensor kinase activity"/>
    <property type="evidence" value="ECO:0007669"/>
    <property type="project" value="InterPro"/>
</dbReference>
<dbReference type="Pfam" id="PF08448">
    <property type="entry name" value="PAS_4"/>
    <property type="match status" value="1"/>
</dbReference>
<feature type="domain" description="PAC" evidence="8">
    <location>
        <begin position="187"/>
        <end position="242"/>
    </location>
</feature>
<dbReference type="PANTHER" id="PTHR43711">
    <property type="entry name" value="TWO-COMPONENT HISTIDINE KINASE"/>
    <property type="match status" value="1"/>
</dbReference>
<evidence type="ECO:0000313" key="9">
    <source>
        <dbReference type="EMBL" id="RZS90462.1"/>
    </source>
</evidence>
<dbReference type="InterPro" id="IPR004358">
    <property type="entry name" value="Sig_transdc_His_kin-like_C"/>
</dbReference>
<dbReference type="Gene3D" id="1.10.287.130">
    <property type="match status" value="1"/>
</dbReference>
<dbReference type="Pfam" id="PF00512">
    <property type="entry name" value="HisKA"/>
    <property type="match status" value="1"/>
</dbReference>
<comment type="catalytic activity">
    <reaction evidence="1">
        <text>ATP + protein L-histidine = ADP + protein N-phospho-L-histidine.</text>
        <dbReference type="EC" id="2.7.13.3"/>
    </reaction>
</comment>
<evidence type="ECO:0000256" key="3">
    <source>
        <dbReference type="ARBA" id="ARBA00022553"/>
    </source>
</evidence>
<reference evidence="9 10" key="1">
    <citation type="submission" date="2019-02" db="EMBL/GenBank/DDBJ databases">
        <title>Genomic Encyclopedia of Type Strains, Phase IV (KMG-IV): sequencing the most valuable type-strain genomes for metagenomic binning, comparative biology and taxonomic classification.</title>
        <authorList>
            <person name="Goeker M."/>
        </authorList>
    </citation>
    <scope>NUCLEOTIDE SEQUENCE [LARGE SCALE GENOMIC DNA]</scope>
    <source>
        <strain evidence="9 10">DSM 17196</strain>
    </source>
</reference>
<gene>
    <name evidence="9" type="ORF">EV197_3448</name>
</gene>
<dbReference type="SMART" id="SM00388">
    <property type="entry name" value="HisKA"/>
    <property type="match status" value="1"/>
</dbReference>
<feature type="domain" description="Histidine kinase" evidence="7">
    <location>
        <begin position="518"/>
        <end position="733"/>
    </location>
</feature>
<comment type="caution">
    <text evidence="9">The sequence shown here is derived from an EMBL/GenBank/DDBJ whole genome shotgun (WGS) entry which is preliminary data.</text>
</comment>
<dbReference type="Pfam" id="PF08447">
    <property type="entry name" value="PAS_3"/>
    <property type="match status" value="1"/>
</dbReference>
<keyword evidence="4" id="KW-0808">Transferase</keyword>
<dbReference type="PROSITE" id="PS50109">
    <property type="entry name" value="HIS_KIN"/>
    <property type="match status" value="1"/>
</dbReference>
<dbReference type="AlphaFoldDB" id="A0A4Q7NVN0"/>
<accession>A0A4Q7NVN0</accession>
<dbReference type="InterPro" id="IPR000700">
    <property type="entry name" value="PAS-assoc_C"/>
</dbReference>
<keyword evidence="5" id="KW-0418">Kinase</keyword>
<dbReference type="PRINTS" id="PR00344">
    <property type="entry name" value="BCTRLSENSOR"/>
</dbReference>
<dbReference type="InterPro" id="IPR035965">
    <property type="entry name" value="PAS-like_dom_sf"/>
</dbReference>
<dbReference type="SUPFAM" id="SSF55874">
    <property type="entry name" value="ATPase domain of HSP90 chaperone/DNA topoisomerase II/histidine kinase"/>
    <property type="match status" value="1"/>
</dbReference>
<dbReference type="Pfam" id="PF02518">
    <property type="entry name" value="HATPase_c"/>
    <property type="match status" value="1"/>
</dbReference>
<evidence type="ECO:0000256" key="1">
    <source>
        <dbReference type="ARBA" id="ARBA00000085"/>
    </source>
</evidence>
<proteinExistence type="predicted"/>
<feature type="domain" description="PAC" evidence="8">
    <location>
        <begin position="448"/>
        <end position="500"/>
    </location>
</feature>
<dbReference type="Gene3D" id="3.30.450.20">
    <property type="entry name" value="PAS domain"/>
    <property type="match status" value="3"/>
</dbReference>
<sequence length="733" mass="84888">MAFTIDQISVLTERTQLFLVILNKEGEIVNCNSKCNIILKSSQAIEKYDKIYKYVIDEDKSRFQKVINTISEDNPILYETFGFPITPEGIITLKLEFILKNDLIYATGIDITTENKEHRALEVISKLTKTGAWNYNPLNERMYWSEGCYRIHELDPNTPMTKNLSLSFFPENSRTRIENYFECITKNNQSYTFVEKISTAKGSEKWVKVKAKPIMYQDEVVFVNGTMADITDRYNYIEELKYNEETKNLALKGIKSGLFDHHLPKNIVFYSEDLKKMIGLPLDKDFIPEEEFRKLIHPEDVDEALQRHQSNLRSQNPYYFNHYRLNHLGEEDYRYYEVYGYITYDKYQNPKRLIGNLIDVDEKTKNKKLLKESKKNLQAMINNGFAYILLLNTKGEILMADDLSIKIIKKNYDVDPIAKKSKFIDVMPLNFKDTFTKDFETALEGKSVRKEFERITLNGTTQWLESKYTPIEDEEGKVSSVLASFLDVTETKIAELAIKEAHLKEQELGKLKTNILSNFSHEIRTPLNGIMTITKLLLKEEDVEERKKLLNLLSESEDRLLHTLDNLSNLRDLESIEHHVALYTIDVNYLVSKCFNKYKKEAFSKNLSYELMLDTNSPSLKTDQEFLKISISHIIHNAIKYTNDGKIEIKVESDENNVYITIRDTGIGIKQENLNAIFEPFVQESIGLSRKYEGTGIGLSLAKRYIEVLGGNINAKSKSGKGTDFKIIIPKSL</sequence>
<dbReference type="EC" id="2.7.13.3" evidence="2"/>